<name>A0AAV1KY03_9NEOP</name>
<dbReference type="EMBL" id="CAVLGL010000082">
    <property type="protein sequence ID" value="CAK1587908.1"/>
    <property type="molecule type" value="Genomic_DNA"/>
</dbReference>
<dbReference type="PANTHER" id="PTHR10910:SF62">
    <property type="entry name" value="AT07585P-RELATED"/>
    <property type="match status" value="1"/>
</dbReference>
<dbReference type="PROSITE" id="PS50141">
    <property type="entry name" value="A_DEAMIN_EDITASE"/>
    <property type="match status" value="1"/>
</dbReference>
<dbReference type="PROSITE" id="PS50137">
    <property type="entry name" value="DS_RBD"/>
    <property type="match status" value="2"/>
</dbReference>
<keyword evidence="6" id="KW-1185">Reference proteome</keyword>
<dbReference type="GO" id="GO:0010468">
    <property type="term" value="P:regulation of gene expression"/>
    <property type="evidence" value="ECO:0007669"/>
    <property type="project" value="UniProtKB-ARBA"/>
</dbReference>
<dbReference type="GO" id="GO:0005737">
    <property type="term" value="C:cytoplasm"/>
    <property type="evidence" value="ECO:0007669"/>
    <property type="project" value="TreeGrafter"/>
</dbReference>
<accession>A0AAV1KY03</accession>
<evidence type="ECO:0000259" key="3">
    <source>
        <dbReference type="PROSITE" id="PS50137"/>
    </source>
</evidence>
<organism evidence="5 6">
    <name type="scientific">Parnassius mnemosyne</name>
    <name type="common">clouded apollo</name>
    <dbReference type="NCBI Taxonomy" id="213953"/>
    <lineage>
        <taxon>Eukaryota</taxon>
        <taxon>Metazoa</taxon>
        <taxon>Ecdysozoa</taxon>
        <taxon>Arthropoda</taxon>
        <taxon>Hexapoda</taxon>
        <taxon>Insecta</taxon>
        <taxon>Pterygota</taxon>
        <taxon>Neoptera</taxon>
        <taxon>Endopterygota</taxon>
        <taxon>Lepidoptera</taxon>
        <taxon>Glossata</taxon>
        <taxon>Ditrysia</taxon>
        <taxon>Papilionoidea</taxon>
        <taxon>Papilionidae</taxon>
        <taxon>Parnassiinae</taxon>
        <taxon>Parnassini</taxon>
        <taxon>Parnassius</taxon>
        <taxon>Driopa</taxon>
    </lineage>
</organism>
<dbReference type="Pfam" id="PF00035">
    <property type="entry name" value="dsrm"/>
    <property type="match status" value="2"/>
</dbReference>
<dbReference type="GO" id="GO:0006396">
    <property type="term" value="P:RNA processing"/>
    <property type="evidence" value="ECO:0007669"/>
    <property type="project" value="InterPro"/>
</dbReference>
<dbReference type="PANTHER" id="PTHR10910">
    <property type="entry name" value="EUKARYOTE SPECIFIC DSRNA BINDING PROTEIN"/>
    <property type="match status" value="1"/>
</dbReference>
<dbReference type="Gene3D" id="3.30.160.20">
    <property type="match status" value="2"/>
</dbReference>
<evidence type="ECO:0000259" key="4">
    <source>
        <dbReference type="PROSITE" id="PS50141"/>
    </source>
</evidence>
<dbReference type="SUPFAM" id="SSF54768">
    <property type="entry name" value="dsRNA-binding domain-like"/>
    <property type="match status" value="2"/>
</dbReference>
<dbReference type="GO" id="GO:0008251">
    <property type="term" value="F:tRNA-specific adenosine deaminase activity"/>
    <property type="evidence" value="ECO:0007669"/>
    <property type="project" value="TreeGrafter"/>
</dbReference>
<proteinExistence type="predicted"/>
<dbReference type="GO" id="GO:0003725">
    <property type="term" value="F:double-stranded RNA binding"/>
    <property type="evidence" value="ECO:0007669"/>
    <property type="project" value="TreeGrafter"/>
</dbReference>
<dbReference type="Proteomes" id="UP001314205">
    <property type="component" value="Unassembled WGS sequence"/>
</dbReference>
<feature type="region of interest" description="Disordered" evidence="2">
    <location>
        <begin position="1"/>
        <end position="20"/>
    </location>
</feature>
<dbReference type="InterPro" id="IPR014720">
    <property type="entry name" value="dsRBD_dom"/>
</dbReference>
<evidence type="ECO:0000313" key="6">
    <source>
        <dbReference type="Proteomes" id="UP001314205"/>
    </source>
</evidence>
<dbReference type="GO" id="GO:0006382">
    <property type="term" value="P:adenosine to inosine editing"/>
    <property type="evidence" value="ECO:0007669"/>
    <property type="project" value="TreeGrafter"/>
</dbReference>
<evidence type="ECO:0000313" key="5">
    <source>
        <dbReference type="EMBL" id="CAK1587908.1"/>
    </source>
</evidence>
<gene>
    <name evidence="5" type="ORF">PARMNEM_LOCUS8612</name>
</gene>
<reference evidence="5 6" key="1">
    <citation type="submission" date="2023-11" db="EMBL/GenBank/DDBJ databases">
        <authorList>
            <person name="Hedman E."/>
            <person name="Englund M."/>
            <person name="Stromberg M."/>
            <person name="Nyberg Akerstrom W."/>
            <person name="Nylinder S."/>
            <person name="Jareborg N."/>
            <person name="Kallberg Y."/>
            <person name="Kronander E."/>
        </authorList>
    </citation>
    <scope>NUCLEOTIDE SEQUENCE [LARGE SCALE GENOMIC DNA]</scope>
</reference>
<evidence type="ECO:0008006" key="7">
    <source>
        <dbReference type="Google" id="ProtNLM"/>
    </source>
</evidence>
<dbReference type="AlphaFoldDB" id="A0AAV1KY03"/>
<dbReference type="Pfam" id="PF02137">
    <property type="entry name" value="A_deamin"/>
    <property type="match status" value="1"/>
</dbReference>
<evidence type="ECO:0000256" key="1">
    <source>
        <dbReference type="PROSITE-ProRule" id="PRU00266"/>
    </source>
</evidence>
<sequence length="711" mass="77526">MEHNTTDFPRNDTLGDWSSGVSSSTDLALPGAQSSAFKRHLIRSRYGGPPPKRAVPAIRLDAGFKWNLQALANAADAVESGGKSPVSALNELGVRVSYSVLQQGGPAHCPSFTVAVTVADMTFEGWGHSKREARAAAARACLAALLARAGRLLPAPPRHQDFTSDDPPNGQASEFQCLEMKTKQQNALPKPVVEPPAVNVSASAALFGPPVPVPAHKSPINTLYENYPGLTFICTYGDGSPLDSMQAPLQLSHSMRFKVVCQIKDQKFEGYGSSKKLAKLAAARAALGELHEARAAPQRVFTSAPLPQLLADHVARLVNEKFNELMRGDLVHSKRKVLAGIVITINYSVEGARVIAVTTGTKCVSGEHMSVTGMALNDCHAEVAARRCLQRHLYAQLLMYASSPDPRKPIPQSDLEPLPDGGYQLKLDRQIHLYVSTAPCGDGRIFSPHEHNEAEPDKHPNRLARGQLRTKIESGEGTIPVKNCNNFIQTWDGVLQGERLLTMSCSDKVARWCVVGLQGALLARLLRPVYLHALVLGSLLHPHHLHRAICGRIESYISSLPPPFRLHRPMLARAASTEARTPARAPSFSVCWSCASPVPEIVNATTGKLENGQPSLLCKQSMFARWQYLVTRLPLLPQETEPGVINKSVPSDLENLPYNEAKQLCTTYQVAKECLVEAFEKANLGRWVKKPIEQDNFVCDIHNPDPNALFA</sequence>
<feature type="domain" description="DRBM" evidence="3">
    <location>
        <begin position="218"/>
        <end position="292"/>
    </location>
</feature>
<feature type="domain" description="A to I editase" evidence="4">
    <location>
        <begin position="356"/>
        <end position="697"/>
    </location>
</feature>
<dbReference type="SMART" id="SM00552">
    <property type="entry name" value="ADEAMc"/>
    <property type="match status" value="1"/>
</dbReference>
<evidence type="ECO:0000256" key="2">
    <source>
        <dbReference type="SAM" id="MobiDB-lite"/>
    </source>
</evidence>
<keyword evidence="1" id="KW-0694">RNA-binding</keyword>
<dbReference type="InterPro" id="IPR002466">
    <property type="entry name" value="A_deamin"/>
</dbReference>
<protein>
    <recommendedName>
        <fullName evidence="7">Double-stranded RNA-specific editase Adar</fullName>
    </recommendedName>
</protein>
<dbReference type="GO" id="GO:0005730">
    <property type="term" value="C:nucleolus"/>
    <property type="evidence" value="ECO:0007669"/>
    <property type="project" value="TreeGrafter"/>
</dbReference>
<dbReference type="GO" id="GO:0003726">
    <property type="term" value="F:double-stranded RNA adenosine deaminase activity"/>
    <property type="evidence" value="ECO:0007669"/>
    <property type="project" value="TreeGrafter"/>
</dbReference>
<comment type="caution">
    <text evidence="5">The sequence shown here is derived from an EMBL/GenBank/DDBJ whole genome shotgun (WGS) entry which is preliminary data.</text>
</comment>
<dbReference type="SMART" id="SM00358">
    <property type="entry name" value="DSRM"/>
    <property type="match status" value="2"/>
</dbReference>
<feature type="domain" description="DRBM" evidence="3">
    <location>
        <begin position="84"/>
        <end position="147"/>
    </location>
</feature>